<dbReference type="GO" id="GO:0004519">
    <property type="term" value="F:endonuclease activity"/>
    <property type="evidence" value="ECO:0007669"/>
    <property type="project" value="UniProtKB-KW"/>
</dbReference>
<evidence type="ECO:0000259" key="1">
    <source>
        <dbReference type="Pfam" id="PF03372"/>
    </source>
</evidence>
<dbReference type="EMBL" id="NOJZ02000007">
    <property type="protein sequence ID" value="RDY23911.1"/>
    <property type="molecule type" value="Genomic_DNA"/>
</dbReference>
<proteinExistence type="predicted"/>
<dbReference type="PANTHER" id="PTHR14859:SF1">
    <property type="entry name" value="PGAP2-INTERACTING PROTEIN"/>
    <property type="match status" value="1"/>
</dbReference>
<dbReference type="PANTHER" id="PTHR14859">
    <property type="entry name" value="CALCOFLUOR WHITE HYPERSENSITIVE PROTEIN PRECURSOR"/>
    <property type="match status" value="1"/>
</dbReference>
<dbReference type="InterPro" id="IPR051916">
    <property type="entry name" value="GPI-anchor_lipid_remodeler"/>
</dbReference>
<dbReference type="SUPFAM" id="SSF56219">
    <property type="entry name" value="DNase I-like"/>
    <property type="match status" value="1"/>
</dbReference>
<dbReference type="GO" id="GO:0006506">
    <property type="term" value="P:GPI anchor biosynthetic process"/>
    <property type="evidence" value="ECO:0007669"/>
    <property type="project" value="TreeGrafter"/>
</dbReference>
<feature type="domain" description="Endonuclease/exonuclease/phosphatase" evidence="1">
    <location>
        <begin position="4"/>
        <end position="202"/>
    </location>
</feature>
<sequence>MKIVTYNIHQGMDSNNKYTLNKLGKYLKKLDWDVICLQEVLYHQFKKIKSDLNMNGVFADNVNKPGKIYGICTFTKQKIENSNHMYLTSKKEQRGFLCVTINEKDINFNIINTHLGLDKYERYNQISEMLDYTNRLIGDIIICGDFNERHVSLSKYIDISIGLTDKNIETFEKSKARIDYIFVDKYLNPKEYYVDKSDLSDHYPVIGEI</sequence>
<evidence type="ECO:0000313" key="2">
    <source>
        <dbReference type="EMBL" id="RDY23911.1"/>
    </source>
</evidence>
<protein>
    <submittedName>
        <fullName evidence="2">Endonuclease</fullName>
    </submittedName>
</protein>
<name>A0A371ITW4_9FIRM</name>
<dbReference type="Pfam" id="PF03372">
    <property type="entry name" value="Exo_endo_phos"/>
    <property type="match status" value="1"/>
</dbReference>
<dbReference type="OrthoDB" id="9793162at2"/>
<reference evidence="2 3" key="1">
    <citation type="journal article" date="2017" name="Genome Announc.">
        <title>Draft Genome Sequence of Romboutsia maritimum sp. nov. Strain CCRI-22766(T), Isolated from Coastal Estuarine Mud.</title>
        <authorList>
            <person name="Maheux A.F."/>
            <person name="Boudreau D.K."/>
            <person name="Berube E."/>
            <person name="Boissinot M."/>
            <person name="Raymond F."/>
            <person name="Brodeur S."/>
            <person name="Corbeil J."/>
            <person name="Brightwell G."/>
            <person name="Broda D."/>
            <person name="Omar R.F."/>
            <person name="Bergeron M.G."/>
        </authorList>
    </citation>
    <scope>NUCLEOTIDE SEQUENCE [LARGE SCALE GENOMIC DNA]</scope>
    <source>
        <strain evidence="2 3">CCRI-22766</strain>
    </source>
</reference>
<dbReference type="InterPro" id="IPR005135">
    <property type="entry name" value="Endo/exonuclease/phosphatase"/>
</dbReference>
<comment type="caution">
    <text evidence="2">The sequence shown here is derived from an EMBL/GenBank/DDBJ whole genome shotgun (WGS) entry which is preliminary data.</text>
</comment>
<dbReference type="RefSeq" id="WP_095405048.1">
    <property type="nucleotide sequence ID" value="NZ_NOJZ02000007.1"/>
</dbReference>
<keyword evidence="2" id="KW-0540">Nuclease</keyword>
<dbReference type="Gene3D" id="3.60.10.10">
    <property type="entry name" value="Endonuclease/exonuclease/phosphatase"/>
    <property type="match status" value="1"/>
</dbReference>
<dbReference type="GO" id="GO:0016020">
    <property type="term" value="C:membrane"/>
    <property type="evidence" value="ECO:0007669"/>
    <property type="project" value="GOC"/>
</dbReference>
<keyword evidence="2" id="KW-0255">Endonuclease</keyword>
<dbReference type="AlphaFoldDB" id="A0A371ITW4"/>
<dbReference type="InterPro" id="IPR036691">
    <property type="entry name" value="Endo/exonu/phosph_ase_sf"/>
</dbReference>
<keyword evidence="3" id="KW-1185">Reference proteome</keyword>
<organism evidence="2 3">
    <name type="scientific">Romboutsia maritimum</name>
    <dbReference type="NCBI Taxonomy" id="2020948"/>
    <lineage>
        <taxon>Bacteria</taxon>
        <taxon>Bacillati</taxon>
        <taxon>Bacillota</taxon>
        <taxon>Clostridia</taxon>
        <taxon>Peptostreptococcales</taxon>
        <taxon>Peptostreptococcaceae</taxon>
        <taxon>Romboutsia</taxon>
    </lineage>
</organism>
<evidence type="ECO:0000313" key="3">
    <source>
        <dbReference type="Proteomes" id="UP000243494"/>
    </source>
</evidence>
<keyword evidence="2" id="KW-0378">Hydrolase</keyword>
<dbReference type="Proteomes" id="UP000243494">
    <property type="component" value="Unassembled WGS sequence"/>
</dbReference>
<accession>A0A371ITW4</accession>
<gene>
    <name evidence="2" type="ORF">CHF27_006040</name>
</gene>